<organism evidence="2 3">
    <name type="scientific">Araneus ventricosus</name>
    <name type="common">Orbweaver spider</name>
    <name type="synonym">Epeira ventricosa</name>
    <dbReference type="NCBI Taxonomy" id="182803"/>
    <lineage>
        <taxon>Eukaryota</taxon>
        <taxon>Metazoa</taxon>
        <taxon>Ecdysozoa</taxon>
        <taxon>Arthropoda</taxon>
        <taxon>Chelicerata</taxon>
        <taxon>Arachnida</taxon>
        <taxon>Araneae</taxon>
        <taxon>Araneomorphae</taxon>
        <taxon>Entelegynae</taxon>
        <taxon>Araneoidea</taxon>
        <taxon>Araneidae</taxon>
        <taxon>Araneus</taxon>
    </lineage>
</organism>
<feature type="compositionally biased region" description="Polar residues" evidence="1">
    <location>
        <begin position="17"/>
        <end position="27"/>
    </location>
</feature>
<accession>A0A4Y2D963</accession>
<sequence>MKFGANDSKWNSKEQNSKTQSTDSNLRSPLEGSDISKDLPTLGMRRVGEEEGGYVEFCNFEPCLKTNFGTSMNSLPYFSNKIDGEKTVLEQMA</sequence>
<dbReference type="AlphaFoldDB" id="A0A4Y2D963"/>
<dbReference type="EMBL" id="BGPR01000317">
    <property type="protein sequence ID" value="GBM12667.1"/>
    <property type="molecule type" value="Genomic_DNA"/>
</dbReference>
<dbReference type="Proteomes" id="UP000499080">
    <property type="component" value="Unassembled WGS sequence"/>
</dbReference>
<name>A0A4Y2D963_ARAVE</name>
<proteinExistence type="predicted"/>
<reference evidence="2 3" key="1">
    <citation type="journal article" date="2019" name="Sci. Rep.">
        <title>Orb-weaving spider Araneus ventricosus genome elucidates the spidroin gene catalogue.</title>
        <authorList>
            <person name="Kono N."/>
            <person name="Nakamura H."/>
            <person name="Ohtoshi R."/>
            <person name="Moran D.A.P."/>
            <person name="Shinohara A."/>
            <person name="Yoshida Y."/>
            <person name="Fujiwara M."/>
            <person name="Mori M."/>
            <person name="Tomita M."/>
            <person name="Arakawa K."/>
        </authorList>
    </citation>
    <scope>NUCLEOTIDE SEQUENCE [LARGE SCALE GENOMIC DNA]</scope>
</reference>
<evidence type="ECO:0000313" key="3">
    <source>
        <dbReference type="Proteomes" id="UP000499080"/>
    </source>
</evidence>
<protein>
    <submittedName>
        <fullName evidence="2">Uncharacterized protein</fullName>
    </submittedName>
</protein>
<gene>
    <name evidence="2" type="ORF">AVEN_46153_1</name>
</gene>
<comment type="caution">
    <text evidence="2">The sequence shown here is derived from an EMBL/GenBank/DDBJ whole genome shotgun (WGS) entry which is preliminary data.</text>
</comment>
<evidence type="ECO:0000313" key="2">
    <source>
        <dbReference type="EMBL" id="GBM12667.1"/>
    </source>
</evidence>
<feature type="region of interest" description="Disordered" evidence="1">
    <location>
        <begin position="1"/>
        <end position="44"/>
    </location>
</feature>
<evidence type="ECO:0000256" key="1">
    <source>
        <dbReference type="SAM" id="MobiDB-lite"/>
    </source>
</evidence>
<keyword evidence="3" id="KW-1185">Reference proteome</keyword>